<dbReference type="EMBL" id="UINC01020737">
    <property type="protein sequence ID" value="SVA86793.1"/>
    <property type="molecule type" value="Genomic_DNA"/>
</dbReference>
<reference evidence="1" key="1">
    <citation type="submission" date="2018-05" db="EMBL/GenBank/DDBJ databases">
        <authorList>
            <person name="Lanie J.A."/>
            <person name="Ng W.-L."/>
            <person name="Kazmierczak K.M."/>
            <person name="Andrzejewski T.M."/>
            <person name="Davidsen T.M."/>
            <person name="Wayne K.J."/>
            <person name="Tettelin H."/>
            <person name="Glass J.I."/>
            <person name="Rusch D."/>
            <person name="Podicherti R."/>
            <person name="Tsui H.-C.T."/>
            <person name="Winkler M.E."/>
        </authorList>
    </citation>
    <scope>NUCLEOTIDE SEQUENCE</scope>
</reference>
<organism evidence="1">
    <name type="scientific">marine metagenome</name>
    <dbReference type="NCBI Taxonomy" id="408172"/>
    <lineage>
        <taxon>unclassified sequences</taxon>
        <taxon>metagenomes</taxon>
        <taxon>ecological metagenomes</taxon>
    </lineage>
</organism>
<dbReference type="SUPFAM" id="SSF101908">
    <property type="entry name" value="Putative isomerase YbhE"/>
    <property type="match status" value="1"/>
</dbReference>
<protein>
    <submittedName>
        <fullName evidence="1">Uncharacterized protein</fullName>
    </submittedName>
</protein>
<dbReference type="Gene3D" id="2.120.10.30">
    <property type="entry name" value="TolB, C-terminal domain"/>
    <property type="match status" value="1"/>
</dbReference>
<sequence length="346" mass="37645">MIVCLSTSALFSQSLMGQDAEVQELEHDTQQGTYNSLVQVDSDTYLLAYQGLDGDGFIKTFTISADGATVTQVQSLTHDNINGTYNSLVQVDSDTYLLAYTGQDNDGYLKTFTVAADGSTITQVAVLEHDTDLGQYNSLAKVDSDTYVLAYAGSSNDGYIKTFTVPADGSTITQVAVLEHDTNSAIYNSLVQVDSDTYVLGYRDAWNDGQLKTFTIPADGSTITQVATYEYDTYNSTYGSLVKIDSDTYAVTWYGYKPAAYSGYSWGSYVKTFTIPADGSSITAVAVLKYDSGGYNYYPSWVDMGDGRLALAYARAGYQGYIRTFYIPPDGSSVIDMHTLYHNSSG</sequence>
<proteinExistence type="predicted"/>
<evidence type="ECO:0000313" key="1">
    <source>
        <dbReference type="EMBL" id="SVA86793.1"/>
    </source>
</evidence>
<gene>
    <name evidence="1" type="ORF">METZ01_LOCUS139647</name>
</gene>
<dbReference type="AlphaFoldDB" id="A0A381ZDF7"/>
<accession>A0A381ZDF7</accession>
<feature type="non-terminal residue" evidence="1">
    <location>
        <position position="346"/>
    </location>
</feature>
<dbReference type="InterPro" id="IPR011042">
    <property type="entry name" value="6-blade_b-propeller_TolB-like"/>
</dbReference>
<name>A0A381ZDF7_9ZZZZ</name>